<dbReference type="AlphaFoldDB" id="A0A183SSD1"/>
<evidence type="ECO:0000313" key="1">
    <source>
        <dbReference type="EMBL" id="VDL93514.1"/>
    </source>
</evidence>
<keyword evidence="2" id="KW-1185">Reference proteome</keyword>
<evidence type="ECO:0000313" key="3">
    <source>
        <dbReference type="WBParaSite" id="SSLN_0000736401-mRNA-1"/>
    </source>
</evidence>
<accession>A0A183SSD1</accession>
<evidence type="ECO:0000313" key="2">
    <source>
        <dbReference type="Proteomes" id="UP000275846"/>
    </source>
</evidence>
<sequence length="185" mass="20911">MCRQDDGLAHLQFGVQVNTITIPQEGLQPAECLTNFGNPLGKLVIDCRVASKISKEATLAFREQALLYVTVQKFEKNTGEYLSSDVEQRYAFVIITGLRVPLLLVEMEDGRFFEILRKLSLVPHLLKECCDVCYQLSAYVLVDFWWDCVASRCFTAGNLLHGPNGFWLGKWQIKVIVCVHLKSAP</sequence>
<protein>
    <submittedName>
        <fullName evidence="3">DUF3480 domain-containing protein</fullName>
    </submittedName>
</protein>
<dbReference type="Proteomes" id="UP000275846">
    <property type="component" value="Unassembled WGS sequence"/>
</dbReference>
<organism evidence="3">
    <name type="scientific">Schistocephalus solidus</name>
    <name type="common">Tapeworm</name>
    <dbReference type="NCBI Taxonomy" id="70667"/>
    <lineage>
        <taxon>Eukaryota</taxon>
        <taxon>Metazoa</taxon>
        <taxon>Spiralia</taxon>
        <taxon>Lophotrochozoa</taxon>
        <taxon>Platyhelminthes</taxon>
        <taxon>Cestoda</taxon>
        <taxon>Eucestoda</taxon>
        <taxon>Diphyllobothriidea</taxon>
        <taxon>Diphyllobothriidae</taxon>
        <taxon>Schistocephalus</taxon>
    </lineage>
</organism>
<reference evidence="3" key="1">
    <citation type="submission" date="2016-06" db="UniProtKB">
        <authorList>
            <consortium name="WormBaseParasite"/>
        </authorList>
    </citation>
    <scope>IDENTIFICATION</scope>
</reference>
<dbReference type="EMBL" id="UYSU01034001">
    <property type="protein sequence ID" value="VDL93514.1"/>
    <property type="molecule type" value="Genomic_DNA"/>
</dbReference>
<reference evidence="1 2" key="2">
    <citation type="submission" date="2018-11" db="EMBL/GenBank/DDBJ databases">
        <authorList>
            <consortium name="Pathogen Informatics"/>
        </authorList>
    </citation>
    <scope>NUCLEOTIDE SEQUENCE [LARGE SCALE GENOMIC DNA]</scope>
    <source>
        <strain evidence="1 2">NST_G2</strain>
    </source>
</reference>
<name>A0A183SSD1_SCHSO</name>
<dbReference type="WBParaSite" id="SSLN_0000736401-mRNA-1">
    <property type="protein sequence ID" value="SSLN_0000736401-mRNA-1"/>
    <property type="gene ID" value="SSLN_0000736401"/>
</dbReference>
<proteinExistence type="predicted"/>
<gene>
    <name evidence="1" type="ORF">SSLN_LOCUS7129</name>
</gene>